<name>A0AAQ3MQC4_VIGMU</name>
<accession>A0AAQ3MQC4</accession>
<sequence length="114" mass="12495">MVSFSDFAETLPSGTSRGTMFGAMKDFLIACSFDFTRTPVRGLCLIVPKLQISLNSSGRSTFSELKDPDLGKVKGLPPEESIYIFFISFDSSGDMLRNPEVCLSLTSTFSSLLF</sequence>
<proteinExistence type="predicted"/>
<protein>
    <submittedName>
        <fullName evidence="1">Uncharacterized protein</fullName>
    </submittedName>
</protein>
<dbReference type="AlphaFoldDB" id="A0AAQ3MQC4"/>
<evidence type="ECO:0000313" key="1">
    <source>
        <dbReference type="EMBL" id="WVY94894.1"/>
    </source>
</evidence>
<keyword evidence="2" id="KW-1185">Reference proteome</keyword>
<reference evidence="1 2" key="1">
    <citation type="journal article" date="2023" name="Life. Sci Alliance">
        <title>Evolutionary insights into 3D genome organization and epigenetic landscape of Vigna mungo.</title>
        <authorList>
            <person name="Junaid A."/>
            <person name="Singh B."/>
            <person name="Bhatia S."/>
        </authorList>
    </citation>
    <scope>NUCLEOTIDE SEQUENCE [LARGE SCALE GENOMIC DNA]</scope>
    <source>
        <strain evidence="1">Urdbean</strain>
    </source>
</reference>
<gene>
    <name evidence="1" type="ORF">V8G54_033982</name>
</gene>
<evidence type="ECO:0000313" key="2">
    <source>
        <dbReference type="Proteomes" id="UP001374535"/>
    </source>
</evidence>
<dbReference type="EMBL" id="CP144691">
    <property type="protein sequence ID" value="WVY94894.1"/>
    <property type="molecule type" value="Genomic_DNA"/>
</dbReference>
<organism evidence="1 2">
    <name type="scientific">Vigna mungo</name>
    <name type="common">Black gram</name>
    <name type="synonym">Phaseolus mungo</name>
    <dbReference type="NCBI Taxonomy" id="3915"/>
    <lineage>
        <taxon>Eukaryota</taxon>
        <taxon>Viridiplantae</taxon>
        <taxon>Streptophyta</taxon>
        <taxon>Embryophyta</taxon>
        <taxon>Tracheophyta</taxon>
        <taxon>Spermatophyta</taxon>
        <taxon>Magnoliopsida</taxon>
        <taxon>eudicotyledons</taxon>
        <taxon>Gunneridae</taxon>
        <taxon>Pentapetalae</taxon>
        <taxon>rosids</taxon>
        <taxon>fabids</taxon>
        <taxon>Fabales</taxon>
        <taxon>Fabaceae</taxon>
        <taxon>Papilionoideae</taxon>
        <taxon>50 kb inversion clade</taxon>
        <taxon>NPAAA clade</taxon>
        <taxon>indigoferoid/millettioid clade</taxon>
        <taxon>Phaseoleae</taxon>
        <taxon>Vigna</taxon>
    </lineage>
</organism>
<dbReference type="Proteomes" id="UP001374535">
    <property type="component" value="Chromosome 10"/>
</dbReference>